<evidence type="ECO:0000256" key="2">
    <source>
        <dbReference type="ARBA" id="ARBA00022692"/>
    </source>
</evidence>
<evidence type="ECO:0000256" key="1">
    <source>
        <dbReference type="ARBA" id="ARBA00004141"/>
    </source>
</evidence>
<feature type="transmembrane region" description="Helical" evidence="5">
    <location>
        <begin position="169"/>
        <end position="188"/>
    </location>
</feature>
<evidence type="ECO:0000313" key="6">
    <source>
        <dbReference type="EMBL" id="NEG77889.1"/>
    </source>
</evidence>
<dbReference type="InterPro" id="IPR023271">
    <property type="entry name" value="Aquaporin-like"/>
</dbReference>
<feature type="transmembrane region" description="Helical" evidence="5">
    <location>
        <begin position="236"/>
        <end position="263"/>
    </location>
</feature>
<comment type="subcellular location">
    <subcellularLocation>
        <location evidence="1">Membrane</location>
        <topology evidence="1">Multi-pass membrane protein</topology>
    </subcellularLocation>
</comment>
<comment type="caution">
    <text evidence="6">The sequence shown here is derived from an EMBL/GenBank/DDBJ whole genome shotgun (WGS) entry which is preliminary data.</text>
</comment>
<dbReference type="PANTHER" id="PTHR30520:SF8">
    <property type="entry name" value="NITRITE TRANSPORTER NIRC"/>
    <property type="match status" value="1"/>
</dbReference>
<dbReference type="EMBL" id="WHZY01000003">
    <property type="protein sequence ID" value="NEG77889.1"/>
    <property type="molecule type" value="Genomic_DNA"/>
</dbReference>
<keyword evidence="7" id="KW-1185">Reference proteome</keyword>
<dbReference type="Proteomes" id="UP000469763">
    <property type="component" value="Unassembled WGS sequence"/>
</dbReference>
<dbReference type="Gene3D" id="1.20.1080.10">
    <property type="entry name" value="Glycerol uptake facilitator protein"/>
    <property type="match status" value="1"/>
</dbReference>
<evidence type="ECO:0000256" key="5">
    <source>
        <dbReference type="SAM" id="Phobius"/>
    </source>
</evidence>
<gene>
    <name evidence="6" type="ORF">GFD22_02620</name>
</gene>
<dbReference type="Pfam" id="PF01226">
    <property type="entry name" value="Form_Nir_trans"/>
    <property type="match status" value="1"/>
</dbReference>
<evidence type="ECO:0000313" key="7">
    <source>
        <dbReference type="Proteomes" id="UP000469763"/>
    </source>
</evidence>
<accession>A0A7K3TGR5</accession>
<organism evidence="6 7">
    <name type="scientific">Bifidobacterium avesanii</name>
    <dbReference type="NCBI Taxonomy" id="1798157"/>
    <lineage>
        <taxon>Bacteria</taxon>
        <taxon>Bacillati</taxon>
        <taxon>Actinomycetota</taxon>
        <taxon>Actinomycetes</taxon>
        <taxon>Bifidobacteriales</taxon>
        <taxon>Bifidobacteriaceae</taxon>
        <taxon>Bifidobacterium</taxon>
    </lineage>
</organism>
<dbReference type="GO" id="GO:0015499">
    <property type="term" value="F:formate transmembrane transporter activity"/>
    <property type="evidence" value="ECO:0007669"/>
    <property type="project" value="TreeGrafter"/>
</dbReference>
<keyword evidence="4 5" id="KW-0472">Membrane</keyword>
<protein>
    <submittedName>
        <fullName evidence="6">Formate/nitrite transporter family protein</fullName>
    </submittedName>
</protein>
<dbReference type="AlphaFoldDB" id="A0A7K3TGR5"/>
<keyword evidence="2 5" id="KW-0812">Transmembrane</keyword>
<feature type="transmembrane region" description="Helical" evidence="5">
    <location>
        <begin position="115"/>
        <end position="134"/>
    </location>
</feature>
<dbReference type="OrthoDB" id="9786493at2"/>
<name>A0A7K3TGR5_9BIFI</name>
<feature type="transmembrane region" description="Helical" evidence="5">
    <location>
        <begin position="200"/>
        <end position="230"/>
    </location>
</feature>
<evidence type="ECO:0000256" key="4">
    <source>
        <dbReference type="ARBA" id="ARBA00023136"/>
    </source>
</evidence>
<reference evidence="6 7" key="1">
    <citation type="submission" date="2019-10" db="EMBL/GenBank/DDBJ databases">
        <title>Bifidobacterium from non-human primates.</title>
        <authorList>
            <person name="Modesto M."/>
        </authorList>
    </citation>
    <scope>NUCLEOTIDE SEQUENCE [LARGE SCALE GENOMIC DNA]</scope>
    <source>
        <strain evidence="6 7">TREC</strain>
    </source>
</reference>
<dbReference type="PANTHER" id="PTHR30520">
    <property type="entry name" value="FORMATE TRANSPORTER-RELATED"/>
    <property type="match status" value="1"/>
</dbReference>
<proteinExistence type="predicted"/>
<feature type="transmembrane region" description="Helical" evidence="5">
    <location>
        <begin position="36"/>
        <end position="59"/>
    </location>
</feature>
<keyword evidence="3 5" id="KW-1133">Transmembrane helix</keyword>
<dbReference type="GO" id="GO:0005886">
    <property type="term" value="C:plasma membrane"/>
    <property type="evidence" value="ECO:0007669"/>
    <property type="project" value="TreeGrafter"/>
</dbReference>
<feature type="transmembrane region" description="Helical" evidence="5">
    <location>
        <begin position="65"/>
        <end position="86"/>
    </location>
</feature>
<sequence length="294" mass="31732">MHPLFPGRTFISTVLDALDSKEEMTGKLRGKYMQRAVMAGFFVGIFFTTFFVISATFVAQGPQMALAGKVLACLTFGWALVLIYYTNSELLTSNMMIVSIGAYHKRIGWLHSLRLLGLCLVGNLVGGLIVAILLRGSTITDGVTIVQMIAAAHAKTSYVTQGVFGVADLFVRAIFCNFCINIGMLMVYNGKLVNDFTKCVIMIVAVFVFAYLGFEHSIADSVLFLIVGLHGAVNPWLAIVTIVVVLLGNFVGGGLLIGLNFAVMNDMSRPGHPPVSDFDHSALETLEAPRPAGL</sequence>
<dbReference type="InterPro" id="IPR000292">
    <property type="entry name" value="For/NO2_transpt"/>
</dbReference>
<evidence type="ECO:0000256" key="3">
    <source>
        <dbReference type="ARBA" id="ARBA00022989"/>
    </source>
</evidence>